<sequence length="230" mass="26718">MDLSTEFCNVWKSNFNKKWTDKSDAHEPHWSKTFIQDLSENACPSDKKVPIHSAESQNAAGVKKKLTWSDQEKETVNLQILSSKASEMRSMSKEGESVLRFACSYVGCLEEFQTTTELLKHVSKHFDTNSNVGDGENCIELISTYRRLMVDISRRNGRTHSKAFLLCPMKQCKSNFPSRKGLLLHIQHHFRRRKYSCTFPNCAARFFYESSLFRHRQEHFAKLSNDFSVY</sequence>
<dbReference type="InterPro" id="IPR036236">
    <property type="entry name" value="Znf_C2H2_sf"/>
</dbReference>
<dbReference type="PROSITE" id="PS00028">
    <property type="entry name" value="ZINC_FINGER_C2H2_1"/>
    <property type="match status" value="3"/>
</dbReference>
<evidence type="ECO:0000259" key="2">
    <source>
        <dbReference type="PROSITE" id="PS50157"/>
    </source>
</evidence>
<protein>
    <submittedName>
        <fullName evidence="3">Zinc finger protein ZXDC</fullName>
    </submittedName>
</protein>
<dbReference type="GO" id="GO:0008270">
    <property type="term" value="F:zinc ion binding"/>
    <property type="evidence" value="ECO:0007669"/>
    <property type="project" value="UniProtKB-KW"/>
</dbReference>
<proteinExistence type="predicted"/>
<name>A0A0X3Q8G0_SCHSO</name>
<accession>A0A0X3Q8G0</accession>
<dbReference type="SMART" id="SM00355">
    <property type="entry name" value="ZnF_C2H2"/>
    <property type="match status" value="3"/>
</dbReference>
<dbReference type="PROSITE" id="PS50157">
    <property type="entry name" value="ZINC_FINGER_C2H2_2"/>
    <property type="match status" value="2"/>
</dbReference>
<evidence type="ECO:0000313" key="3">
    <source>
        <dbReference type="EMBL" id="JAP55516.1"/>
    </source>
</evidence>
<keyword evidence="1" id="KW-0479">Metal-binding</keyword>
<dbReference type="InterPro" id="IPR013087">
    <property type="entry name" value="Znf_C2H2_type"/>
</dbReference>
<keyword evidence="1" id="KW-0862">Zinc</keyword>
<dbReference type="EMBL" id="GEEE01007709">
    <property type="protein sequence ID" value="JAP55516.1"/>
    <property type="molecule type" value="Transcribed_RNA"/>
</dbReference>
<dbReference type="AlphaFoldDB" id="A0A0X3Q8G0"/>
<dbReference type="Gene3D" id="3.30.160.60">
    <property type="entry name" value="Classic Zinc Finger"/>
    <property type="match status" value="1"/>
</dbReference>
<reference evidence="3" key="1">
    <citation type="submission" date="2016-01" db="EMBL/GenBank/DDBJ databases">
        <title>Reference transcriptome for the parasite Schistocephalus solidus: insights into the molecular evolution of parasitism.</title>
        <authorList>
            <person name="Hebert F.O."/>
            <person name="Grambauer S."/>
            <person name="Barber I."/>
            <person name="Landry C.R."/>
            <person name="Aubin-Horth N."/>
        </authorList>
    </citation>
    <scope>NUCLEOTIDE SEQUENCE</scope>
</reference>
<feature type="domain" description="C2H2-type" evidence="2">
    <location>
        <begin position="195"/>
        <end position="224"/>
    </location>
</feature>
<dbReference type="SUPFAM" id="SSF57667">
    <property type="entry name" value="beta-beta-alpha zinc fingers"/>
    <property type="match status" value="1"/>
</dbReference>
<evidence type="ECO:0000256" key="1">
    <source>
        <dbReference type="PROSITE-ProRule" id="PRU00042"/>
    </source>
</evidence>
<organism evidence="3">
    <name type="scientific">Schistocephalus solidus</name>
    <name type="common">Tapeworm</name>
    <dbReference type="NCBI Taxonomy" id="70667"/>
    <lineage>
        <taxon>Eukaryota</taxon>
        <taxon>Metazoa</taxon>
        <taxon>Spiralia</taxon>
        <taxon>Lophotrochozoa</taxon>
        <taxon>Platyhelminthes</taxon>
        <taxon>Cestoda</taxon>
        <taxon>Eucestoda</taxon>
        <taxon>Diphyllobothriidea</taxon>
        <taxon>Diphyllobothriidae</taxon>
        <taxon>Schistocephalus</taxon>
    </lineage>
</organism>
<keyword evidence="1" id="KW-0863">Zinc-finger</keyword>
<gene>
    <name evidence="3" type="primary">ZXDC</name>
    <name evidence="3" type="ORF">TR145169</name>
</gene>
<feature type="domain" description="C2H2-type" evidence="2">
    <location>
        <begin position="101"/>
        <end position="130"/>
    </location>
</feature>